<dbReference type="RefSeq" id="YP_009813012.1">
    <property type="nucleotide sequence ID" value="NC_048073.1"/>
</dbReference>
<keyword evidence="1" id="KW-0175">Coiled coil</keyword>
<dbReference type="GeneID" id="55004087"/>
<feature type="coiled-coil region" evidence="1">
    <location>
        <begin position="44"/>
        <end position="71"/>
    </location>
</feature>
<dbReference type="Proteomes" id="UP000268320">
    <property type="component" value="Genome"/>
</dbReference>
<evidence type="ECO:0000313" key="3">
    <source>
        <dbReference type="Proteomes" id="UP000268320"/>
    </source>
</evidence>
<sequence>MIERIVPLLKILALVGAFAAGSYVEDLQQTNASLAKDNQYLTSLNERKDKINALEEQIASLQVESASAYEKGRQEAQLVADDTIARYKSGNIKLRAQLSCSRELLRSMPDSATTGRLSIPEGNCGLSEEDVSFLVQFAAETNRLKEKVNSLIDTYNQAKIKIDQFNASKENK</sequence>
<dbReference type="EMBL" id="MH816966">
    <property type="protein sequence ID" value="AYD85475.1"/>
    <property type="molecule type" value="Genomic_DNA"/>
</dbReference>
<protein>
    <recommendedName>
        <fullName evidence="4">I-spanin</fullName>
    </recommendedName>
</protein>
<keyword evidence="3" id="KW-1185">Reference proteome</keyword>
<evidence type="ECO:0008006" key="4">
    <source>
        <dbReference type="Google" id="ProtNLM"/>
    </source>
</evidence>
<proteinExistence type="predicted"/>
<name>A0A386KIK6_9CAUD</name>
<organism evidence="2 3">
    <name type="scientific">Escherichia phage FEC19</name>
    <dbReference type="NCBI Taxonomy" id="2315486"/>
    <lineage>
        <taxon>Viruses</taxon>
        <taxon>Duplodnaviria</taxon>
        <taxon>Heunggongvirae</taxon>
        <taxon>Uroviricota</taxon>
        <taxon>Caudoviricetes</taxon>
        <taxon>Lindbergviridae</taxon>
        <taxon>Wifcevirus</taxon>
        <taxon>Wifcevirus FEC19</taxon>
    </lineage>
</organism>
<dbReference type="KEGG" id="vg:55004087"/>
<reference evidence="2 3" key="1">
    <citation type="submission" date="2018-08" db="EMBL/GenBank/DDBJ databases">
        <title>Characterization and Complete Genome Sequence Analysis of a Lytic Bacteriophage FEC19 infecting Escherichia coli O157:H7.</title>
        <authorList>
            <person name="Fan C."/>
            <person name="Zhao C."/>
            <person name="Tie D."/>
            <person name="Sun Y."/>
        </authorList>
    </citation>
    <scope>NUCLEOTIDE SEQUENCE [LARGE SCALE GENOMIC DNA]</scope>
</reference>
<accession>A0A386KIK6</accession>
<evidence type="ECO:0000313" key="2">
    <source>
        <dbReference type="EMBL" id="AYD85475.1"/>
    </source>
</evidence>
<evidence type="ECO:0000256" key="1">
    <source>
        <dbReference type="SAM" id="Coils"/>
    </source>
</evidence>